<protein>
    <submittedName>
        <fullName evidence="10">ABC transporter permease</fullName>
    </submittedName>
</protein>
<comment type="subcellular location">
    <subcellularLocation>
        <location evidence="1 8">Cell membrane</location>
        <topology evidence="1 8">Multi-pass membrane protein</topology>
    </subcellularLocation>
</comment>
<organism evidence="10 11">
    <name type="scientific">Bosea rubneri</name>
    <dbReference type="NCBI Taxonomy" id="3075434"/>
    <lineage>
        <taxon>Bacteria</taxon>
        <taxon>Pseudomonadati</taxon>
        <taxon>Pseudomonadota</taxon>
        <taxon>Alphaproteobacteria</taxon>
        <taxon>Hyphomicrobiales</taxon>
        <taxon>Boseaceae</taxon>
        <taxon>Bosea</taxon>
    </lineage>
</organism>
<dbReference type="CDD" id="cd06261">
    <property type="entry name" value="TM_PBP2"/>
    <property type="match status" value="1"/>
</dbReference>
<feature type="transmembrane region" description="Helical" evidence="8">
    <location>
        <begin position="268"/>
        <end position="289"/>
    </location>
</feature>
<dbReference type="InterPro" id="IPR000515">
    <property type="entry name" value="MetI-like"/>
</dbReference>
<evidence type="ECO:0000256" key="3">
    <source>
        <dbReference type="ARBA" id="ARBA00022448"/>
    </source>
</evidence>
<sequence>MTLALDQIATGGTASGANEEALRRQAHGERRSMLALTLPALLLVGFVVLIPIGWLFWLSFVDKSGFTLIHYQRLLHPTYLLTLRTTFELAFTVTVVCLLLGYPLAYLASQLPRRWASLVLLCVLFPFWTSLLVRTYAWLVLLQRRGLVNTWLQKLGIIEEPLRLVHNFTGTAIGMTHIMLPFMVLPLYATMKTISDDYMRAAANLGASPIRAFWQIYVPLSFPGLAAGLIVVFVLSLGFYVTPALLGGGRVMMWAMQIERSTTVYADWGAASAMGVVLLVITLGILWLVSRLTGSAKLGEAR</sequence>
<evidence type="ECO:0000256" key="8">
    <source>
        <dbReference type="RuleBase" id="RU363032"/>
    </source>
</evidence>
<evidence type="ECO:0000256" key="4">
    <source>
        <dbReference type="ARBA" id="ARBA00022475"/>
    </source>
</evidence>
<dbReference type="EMBL" id="JAWDID010000012">
    <property type="protein sequence ID" value="MDU0340271.1"/>
    <property type="molecule type" value="Genomic_DNA"/>
</dbReference>
<dbReference type="InterPro" id="IPR035906">
    <property type="entry name" value="MetI-like_sf"/>
</dbReference>
<dbReference type="Gene3D" id="1.10.3720.10">
    <property type="entry name" value="MetI-like"/>
    <property type="match status" value="1"/>
</dbReference>
<feature type="transmembrane region" description="Helical" evidence="8">
    <location>
        <begin position="33"/>
        <end position="57"/>
    </location>
</feature>
<dbReference type="PROSITE" id="PS50928">
    <property type="entry name" value="ABC_TM1"/>
    <property type="match status" value="1"/>
</dbReference>
<evidence type="ECO:0000256" key="5">
    <source>
        <dbReference type="ARBA" id="ARBA00022692"/>
    </source>
</evidence>
<dbReference type="SUPFAM" id="SSF161098">
    <property type="entry name" value="MetI-like"/>
    <property type="match status" value="1"/>
</dbReference>
<evidence type="ECO:0000256" key="7">
    <source>
        <dbReference type="ARBA" id="ARBA00023136"/>
    </source>
</evidence>
<accession>A0ABU3S6D6</accession>
<reference evidence="10 11" key="1">
    <citation type="submission" date="2023-09" db="EMBL/GenBank/DDBJ databases">
        <title>Whole genome shotgun sequencing (WGS) of Bosea sp. ZW T0_25, isolated from stored onions (Allium cepa).</title>
        <authorList>
            <person name="Stoll D.A."/>
            <person name="Huch M."/>
        </authorList>
    </citation>
    <scope>NUCLEOTIDE SEQUENCE [LARGE SCALE GENOMIC DNA]</scope>
    <source>
        <strain evidence="10 11">ZW T0_25</strain>
    </source>
</reference>
<dbReference type="Proteomes" id="UP001254257">
    <property type="component" value="Unassembled WGS sequence"/>
</dbReference>
<dbReference type="Pfam" id="PF00528">
    <property type="entry name" value="BPD_transp_1"/>
    <property type="match status" value="1"/>
</dbReference>
<keyword evidence="5 8" id="KW-0812">Transmembrane</keyword>
<proteinExistence type="inferred from homology"/>
<gene>
    <name evidence="10" type="ORF">RKE40_10280</name>
</gene>
<dbReference type="PANTHER" id="PTHR42929:SF5">
    <property type="entry name" value="ABC TRANSPORTER PERMEASE PROTEIN"/>
    <property type="match status" value="1"/>
</dbReference>
<feature type="domain" description="ABC transmembrane type-1" evidence="9">
    <location>
        <begin position="83"/>
        <end position="289"/>
    </location>
</feature>
<keyword evidence="11" id="KW-1185">Reference proteome</keyword>
<feature type="transmembrane region" description="Helical" evidence="8">
    <location>
        <begin position="168"/>
        <end position="189"/>
    </location>
</feature>
<evidence type="ECO:0000313" key="11">
    <source>
        <dbReference type="Proteomes" id="UP001254257"/>
    </source>
</evidence>
<dbReference type="RefSeq" id="WP_316018143.1">
    <property type="nucleotide sequence ID" value="NZ_JAWDID010000012.1"/>
</dbReference>
<keyword evidence="6 8" id="KW-1133">Transmembrane helix</keyword>
<keyword evidence="7 8" id="KW-0472">Membrane</keyword>
<dbReference type="PANTHER" id="PTHR42929">
    <property type="entry name" value="INNER MEMBRANE ABC TRANSPORTER PERMEASE PROTEIN YDCU-RELATED-RELATED"/>
    <property type="match status" value="1"/>
</dbReference>
<keyword evidence="3 8" id="KW-0813">Transport</keyword>
<keyword evidence="4" id="KW-1003">Cell membrane</keyword>
<comment type="similarity">
    <text evidence="2">Belongs to the binding-protein-dependent transport system permease family. CysTW subfamily.</text>
</comment>
<feature type="transmembrane region" description="Helical" evidence="8">
    <location>
        <begin position="224"/>
        <end position="247"/>
    </location>
</feature>
<comment type="caution">
    <text evidence="10">The sequence shown here is derived from an EMBL/GenBank/DDBJ whole genome shotgun (WGS) entry which is preliminary data.</text>
</comment>
<feature type="transmembrane region" description="Helical" evidence="8">
    <location>
        <begin position="115"/>
        <end position="139"/>
    </location>
</feature>
<name>A0ABU3S6D6_9HYPH</name>
<evidence type="ECO:0000256" key="1">
    <source>
        <dbReference type="ARBA" id="ARBA00004651"/>
    </source>
</evidence>
<evidence type="ECO:0000256" key="2">
    <source>
        <dbReference type="ARBA" id="ARBA00007069"/>
    </source>
</evidence>
<evidence type="ECO:0000313" key="10">
    <source>
        <dbReference type="EMBL" id="MDU0340271.1"/>
    </source>
</evidence>
<feature type="transmembrane region" description="Helical" evidence="8">
    <location>
        <begin position="89"/>
        <end position="108"/>
    </location>
</feature>
<evidence type="ECO:0000256" key="6">
    <source>
        <dbReference type="ARBA" id="ARBA00022989"/>
    </source>
</evidence>
<evidence type="ECO:0000259" key="9">
    <source>
        <dbReference type="PROSITE" id="PS50928"/>
    </source>
</evidence>